<evidence type="ECO:0000256" key="6">
    <source>
        <dbReference type="ARBA" id="ARBA00022898"/>
    </source>
</evidence>
<dbReference type="PROSITE" id="PS00105">
    <property type="entry name" value="AA_TRANSFER_CLASS_1"/>
    <property type="match status" value="1"/>
</dbReference>
<evidence type="ECO:0000256" key="4">
    <source>
        <dbReference type="ARBA" id="ARBA00022576"/>
    </source>
</evidence>
<evidence type="ECO:0000313" key="10">
    <source>
        <dbReference type="EMBL" id="NNU79011.1"/>
    </source>
</evidence>
<dbReference type="GO" id="GO:0006520">
    <property type="term" value="P:amino acid metabolic process"/>
    <property type="evidence" value="ECO:0007669"/>
    <property type="project" value="InterPro"/>
</dbReference>
<dbReference type="SUPFAM" id="SSF53383">
    <property type="entry name" value="PLP-dependent transferases"/>
    <property type="match status" value="1"/>
</dbReference>
<dbReference type="EC" id="2.6.1.-" evidence="8"/>
<dbReference type="EMBL" id="JABFBC010000001">
    <property type="protein sequence ID" value="NNU79011.1"/>
    <property type="molecule type" value="Genomic_DNA"/>
</dbReference>
<dbReference type="InterPro" id="IPR015424">
    <property type="entry name" value="PyrdxlP-dep_Trfase"/>
</dbReference>
<evidence type="ECO:0000256" key="1">
    <source>
        <dbReference type="ARBA" id="ARBA00001933"/>
    </source>
</evidence>
<evidence type="ECO:0000256" key="2">
    <source>
        <dbReference type="ARBA" id="ARBA00007441"/>
    </source>
</evidence>
<keyword evidence="11" id="KW-1185">Reference proteome</keyword>
<gene>
    <name evidence="10" type="ORF">HMH01_01045</name>
</gene>
<comment type="catalytic activity">
    <reaction evidence="7">
        <text>L-aspartate + 2-oxoglutarate = oxaloacetate + L-glutamate</text>
        <dbReference type="Rhea" id="RHEA:21824"/>
        <dbReference type="ChEBI" id="CHEBI:16452"/>
        <dbReference type="ChEBI" id="CHEBI:16810"/>
        <dbReference type="ChEBI" id="CHEBI:29985"/>
        <dbReference type="ChEBI" id="CHEBI:29991"/>
        <dbReference type="EC" id="2.6.1.1"/>
    </reaction>
</comment>
<dbReference type="PANTHER" id="PTHR46383">
    <property type="entry name" value="ASPARTATE AMINOTRANSFERASE"/>
    <property type="match status" value="1"/>
</dbReference>
<evidence type="ECO:0000256" key="5">
    <source>
        <dbReference type="ARBA" id="ARBA00022679"/>
    </source>
</evidence>
<comment type="cofactor">
    <cofactor evidence="1 8">
        <name>pyridoxal 5'-phosphate</name>
        <dbReference type="ChEBI" id="CHEBI:597326"/>
    </cofactor>
</comment>
<dbReference type="InterPro" id="IPR004839">
    <property type="entry name" value="Aminotransferase_I/II_large"/>
</dbReference>
<evidence type="ECO:0000256" key="8">
    <source>
        <dbReference type="RuleBase" id="RU000481"/>
    </source>
</evidence>
<protein>
    <recommendedName>
        <fullName evidence="8">Aminotransferase</fullName>
        <ecNumber evidence="8">2.6.1.-</ecNumber>
    </recommendedName>
</protein>
<dbReference type="GO" id="GO:0004069">
    <property type="term" value="F:L-aspartate:2-oxoglutarate aminotransferase activity"/>
    <property type="evidence" value="ECO:0007669"/>
    <property type="project" value="UniProtKB-EC"/>
</dbReference>
<dbReference type="Gene3D" id="3.90.1150.10">
    <property type="entry name" value="Aspartate Aminotransferase, domain 1"/>
    <property type="match status" value="1"/>
</dbReference>
<feature type="domain" description="Aminotransferase class I/classII large" evidence="9">
    <location>
        <begin position="33"/>
        <end position="393"/>
    </location>
</feature>
<dbReference type="InterPro" id="IPR050596">
    <property type="entry name" value="AspAT/PAT-like"/>
</dbReference>
<evidence type="ECO:0000313" key="11">
    <source>
        <dbReference type="Proteomes" id="UP000572377"/>
    </source>
</evidence>
<dbReference type="Proteomes" id="UP000572377">
    <property type="component" value="Unassembled WGS sequence"/>
</dbReference>
<dbReference type="FunFam" id="3.40.640.10:FF:000033">
    <property type="entry name" value="Aspartate aminotransferase"/>
    <property type="match status" value="1"/>
</dbReference>
<dbReference type="InterPro" id="IPR015422">
    <property type="entry name" value="PyrdxlP-dep_Trfase_small"/>
</dbReference>
<evidence type="ECO:0000256" key="3">
    <source>
        <dbReference type="ARBA" id="ARBA00011738"/>
    </source>
</evidence>
<name>A0A849KTY2_9RHOB</name>
<dbReference type="RefSeq" id="WP_171321633.1">
    <property type="nucleotide sequence ID" value="NZ_JABFBC010000001.1"/>
</dbReference>
<evidence type="ECO:0000259" key="9">
    <source>
        <dbReference type="Pfam" id="PF00155"/>
    </source>
</evidence>
<sequence length="403" mass="42732">MTLTLSPRMSRIQASPTIVAMARANAAKAAGRPVISLTTGEPDFDTPAHIQEAAIAAMRAGQTRYTAVDGTVELKRAVIDKFRRENGIEYRLDEVIVSTGAKQVIFNAILALIDDGDEVIVPTPAWVSYPDIVKLAGGTPVEVPTTAETGFKPTAEALAAAITPRTRAIMLNSPCNPTGAVLSAEDYRAIAELVRGRPDILVICDDIYEHITFGTTEFATLAGVCPDLKEQVLTVNGVSKSYAMTGWRLGYGGGPAPLIAAMKVLQSQSTTNASSISQAAAVAALNGGLQCVEEQRQAFARRRDMLLSRLAAMPGLQVLPPEGAFYLFIGVAEWLGATLPDGTVVATEADFVDQLLERENLAVVGGEGFGCSPYIRLSFAASDADLSAAMDRLERFVGSLTRA</sequence>
<evidence type="ECO:0000256" key="7">
    <source>
        <dbReference type="ARBA" id="ARBA00049185"/>
    </source>
</evidence>
<dbReference type="Gene3D" id="3.40.640.10">
    <property type="entry name" value="Type I PLP-dependent aspartate aminotransferase-like (Major domain)"/>
    <property type="match status" value="1"/>
</dbReference>
<dbReference type="Pfam" id="PF00155">
    <property type="entry name" value="Aminotran_1_2"/>
    <property type="match status" value="1"/>
</dbReference>
<accession>A0A849KTY2</accession>
<comment type="similarity">
    <text evidence="2 8">Belongs to the class-I pyridoxal-phosphate-dependent aminotransferase family.</text>
</comment>
<dbReference type="InterPro" id="IPR015421">
    <property type="entry name" value="PyrdxlP-dep_Trfase_major"/>
</dbReference>
<dbReference type="CDD" id="cd00609">
    <property type="entry name" value="AAT_like"/>
    <property type="match status" value="1"/>
</dbReference>
<dbReference type="AlphaFoldDB" id="A0A849KTY2"/>
<keyword evidence="4 8" id="KW-0032">Aminotransferase</keyword>
<proteinExistence type="inferred from homology"/>
<dbReference type="GO" id="GO:0030170">
    <property type="term" value="F:pyridoxal phosphate binding"/>
    <property type="evidence" value="ECO:0007669"/>
    <property type="project" value="InterPro"/>
</dbReference>
<reference evidence="10 11" key="1">
    <citation type="submission" date="2020-05" db="EMBL/GenBank/DDBJ databases">
        <title>Gimesia benthica sp. nov., a novel planctomycete isolated from a deep-sea water sample of the Northwest Indian Ocean.</title>
        <authorList>
            <person name="Wang J."/>
            <person name="Ruan C."/>
            <person name="Song L."/>
            <person name="Zhu Y."/>
            <person name="Li A."/>
            <person name="Zheng X."/>
            <person name="Wang L."/>
            <person name="Lu Z."/>
            <person name="Huang Y."/>
            <person name="Du W."/>
            <person name="Zhou Y."/>
            <person name="Huang L."/>
            <person name="Dai X."/>
        </authorList>
    </citation>
    <scope>NUCLEOTIDE SEQUENCE [LARGE SCALE GENOMIC DNA]</scope>
    <source>
        <strain evidence="10 11">YYQ-30</strain>
    </source>
</reference>
<keyword evidence="5 8" id="KW-0808">Transferase</keyword>
<dbReference type="PANTHER" id="PTHR46383:SF1">
    <property type="entry name" value="ASPARTATE AMINOTRANSFERASE"/>
    <property type="match status" value="1"/>
</dbReference>
<comment type="caution">
    <text evidence="10">The sequence shown here is derived from an EMBL/GenBank/DDBJ whole genome shotgun (WGS) entry which is preliminary data.</text>
</comment>
<keyword evidence="6" id="KW-0663">Pyridoxal phosphate</keyword>
<comment type="subunit">
    <text evidence="3">Homodimer.</text>
</comment>
<organism evidence="10 11">
    <name type="scientific">Halovulum dunhuangense</name>
    <dbReference type="NCBI Taxonomy" id="1505036"/>
    <lineage>
        <taxon>Bacteria</taxon>
        <taxon>Pseudomonadati</taxon>
        <taxon>Pseudomonadota</taxon>
        <taxon>Alphaproteobacteria</taxon>
        <taxon>Rhodobacterales</taxon>
        <taxon>Paracoccaceae</taxon>
        <taxon>Halovulum</taxon>
    </lineage>
</organism>
<dbReference type="InterPro" id="IPR004838">
    <property type="entry name" value="NHTrfase_class1_PyrdxlP-BS"/>
</dbReference>